<dbReference type="Pfam" id="PF17667">
    <property type="entry name" value="Pkinase_fungal"/>
    <property type="match status" value="2"/>
</dbReference>
<organism evidence="6 7">
    <name type="scientific">Sclerotinia sclerotiorum (strain ATCC 18683 / 1980 / Ss-1)</name>
    <name type="common">White mold</name>
    <name type="synonym">Whetzelinia sclerotiorum</name>
    <dbReference type="NCBI Taxonomy" id="665079"/>
    <lineage>
        <taxon>Eukaryota</taxon>
        <taxon>Fungi</taxon>
        <taxon>Dikarya</taxon>
        <taxon>Ascomycota</taxon>
        <taxon>Pezizomycotina</taxon>
        <taxon>Leotiomycetes</taxon>
        <taxon>Helotiales</taxon>
        <taxon>Sclerotiniaceae</taxon>
        <taxon>Sclerotinia</taxon>
    </lineage>
</organism>
<dbReference type="RefSeq" id="XP_001589187.1">
    <property type="nucleotide sequence ID" value="XM_001589137.1"/>
</dbReference>
<dbReference type="InterPro" id="IPR008266">
    <property type="entry name" value="Tyr_kinase_AS"/>
</dbReference>
<dbReference type="PROSITE" id="PS00109">
    <property type="entry name" value="PROTEIN_KINASE_TYR"/>
    <property type="match status" value="1"/>
</dbReference>
<feature type="region of interest" description="Disordered" evidence="4">
    <location>
        <begin position="108"/>
        <end position="131"/>
    </location>
</feature>
<dbReference type="EMBL" id="CH476634">
    <property type="protein sequence ID" value="EDN93953.1"/>
    <property type="molecule type" value="Genomic_DNA"/>
</dbReference>
<dbReference type="InterPro" id="IPR011009">
    <property type="entry name" value="Kinase-like_dom_sf"/>
</dbReference>
<evidence type="ECO:0000256" key="4">
    <source>
        <dbReference type="SAM" id="MobiDB-lite"/>
    </source>
</evidence>
<reference evidence="7" key="1">
    <citation type="journal article" date="2011" name="PLoS Genet.">
        <title>Genomic analysis of the necrotrophic fungal pathogens Sclerotinia sclerotiorum and Botrytis cinerea.</title>
        <authorList>
            <person name="Amselem J."/>
            <person name="Cuomo C.A."/>
            <person name="van Kan J.A."/>
            <person name="Viaud M."/>
            <person name="Benito E.P."/>
            <person name="Couloux A."/>
            <person name="Coutinho P.M."/>
            <person name="de Vries R.P."/>
            <person name="Dyer P.S."/>
            <person name="Fillinger S."/>
            <person name="Fournier E."/>
            <person name="Gout L."/>
            <person name="Hahn M."/>
            <person name="Kohn L."/>
            <person name="Lapalu N."/>
            <person name="Plummer K.M."/>
            <person name="Pradier J.M."/>
            <person name="Quevillon E."/>
            <person name="Sharon A."/>
            <person name="Simon A."/>
            <person name="ten Have A."/>
            <person name="Tudzynski B."/>
            <person name="Tudzynski P."/>
            <person name="Wincker P."/>
            <person name="Andrew M."/>
            <person name="Anthouard V."/>
            <person name="Beever R.E."/>
            <person name="Beffa R."/>
            <person name="Benoit I."/>
            <person name="Bouzid O."/>
            <person name="Brault B."/>
            <person name="Chen Z."/>
            <person name="Choquer M."/>
            <person name="Collemare J."/>
            <person name="Cotton P."/>
            <person name="Danchin E.G."/>
            <person name="Da Silva C."/>
            <person name="Gautier A."/>
            <person name="Giraud C."/>
            <person name="Giraud T."/>
            <person name="Gonzalez C."/>
            <person name="Grossetete S."/>
            <person name="Guldener U."/>
            <person name="Henrissat B."/>
            <person name="Howlett B.J."/>
            <person name="Kodira C."/>
            <person name="Kretschmer M."/>
            <person name="Lappartient A."/>
            <person name="Leroch M."/>
            <person name="Levis C."/>
            <person name="Mauceli E."/>
            <person name="Neuveglise C."/>
            <person name="Oeser B."/>
            <person name="Pearson M."/>
            <person name="Poulain J."/>
            <person name="Poussereau N."/>
            <person name="Quesneville H."/>
            <person name="Rascle C."/>
            <person name="Schumacher J."/>
            <person name="Segurens B."/>
            <person name="Sexton A."/>
            <person name="Silva E."/>
            <person name="Sirven C."/>
            <person name="Soanes D.M."/>
            <person name="Talbot N.J."/>
            <person name="Templeton M."/>
            <person name="Yandava C."/>
            <person name="Yarden O."/>
            <person name="Zeng Q."/>
            <person name="Rollins J.A."/>
            <person name="Lebrun M.H."/>
            <person name="Dickman M."/>
        </authorList>
    </citation>
    <scope>NUCLEOTIDE SEQUENCE [LARGE SCALE GENOMIC DNA]</scope>
    <source>
        <strain evidence="7">ATCC 18683 / 1980 / Ss-1</strain>
    </source>
</reference>
<comment type="catalytic activity">
    <reaction evidence="2">
        <text>L-threonyl-[protein] + ATP = O-phospho-L-threonyl-[protein] + ADP + H(+)</text>
        <dbReference type="Rhea" id="RHEA:46608"/>
        <dbReference type="Rhea" id="RHEA-COMP:11060"/>
        <dbReference type="Rhea" id="RHEA-COMP:11605"/>
        <dbReference type="ChEBI" id="CHEBI:15378"/>
        <dbReference type="ChEBI" id="CHEBI:30013"/>
        <dbReference type="ChEBI" id="CHEBI:30616"/>
        <dbReference type="ChEBI" id="CHEBI:61977"/>
        <dbReference type="ChEBI" id="CHEBI:456216"/>
        <dbReference type="EC" id="2.7.11.1"/>
    </reaction>
</comment>
<dbReference type="SUPFAM" id="SSF56112">
    <property type="entry name" value="Protein kinase-like (PK-like)"/>
    <property type="match status" value="1"/>
</dbReference>
<dbReference type="PANTHER" id="PTHR38248">
    <property type="entry name" value="FUNK1 6"/>
    <property type="match status" value="1"/>
</dbReference>
<evidence type="ECO:0000259" key="5">
    <source>
        <dbReference type="Pfam" id="PF17667"/>
    </source>
</evidence>
<dbReference type="EC" id="2.7.11.1" evidence="1"/>
<dbReference type="GO" id="GO:0004674">
    <property type="term" value="F:protein serine/threonine kinase activity"/>
    <property type="evidence" value="ECO:0007669"/>
    <property type="project" value="UniProtKB-EC"/>
</dbReference>
<keyword evidence="7" id="KW-1185">Reference proteome</keyword>
<dbReference type="PANTHER" id="PTHR38248:SF2">
    <property type="entry name" value="FUNK1 11"/>
    <property type="match status" value="1"/>
</dbReference>
<evidence type="ECO:0000313" key="6">
    <source>
        <dbReference type="EMBL" id="EDN93953.1"/>
    </source>
</evidence>
<name>A7EWW1_SCLS1</name>
<accession>A7EWW1</accession>
<dbReference type="GeneID" id="5485448"/>
<dbReference type="InterPro" id="IPR040976">
    <property type="entry name" value="Pkinase_fungal"/>
</dbReference>
<proteinExistence type="predicted"/>
<feature type="domain" description="Fungal-type protein kinase" evidence="5">
    <location>
        <begin position="134"/>
        <end position="220"/>
    </location>
</feature>
<dbReference type="Proteomes" id="UP000001312">
    <property type="component" value="Unassembled WGS sequence"/>
</dbReference>
<evidence type="ECO:0000256" key="3">
    <source>
        <dbReference type="ARBA" id="ARBA00048679"/>
    </source>
</evidence>
<protein>
    <recommendedName>
        <fullName evidence="1">non-specific serine/threonine protein kinase</fullName>
        <ecNumber evidence="1">2.7.11.1</ecNumber>
    </recommendedName>
</protein>
<dbReference type="OMA" id="WRISTFT"/>
<dbReference type="KEGG" id="ssl:SS1G_09820"/>
<dbReference type="Gene3D" id="1.10.510.10">
    <property type="entry name" value="Transferase(Phosphotransferase) domain 1"/>
    <property type="match status" value="1"/>
</dbReference>
<evidence type="ECO:0000256" key="2">
    <source>
        <dbReference type="ARBA" id="ARBA00047899"/>
    </source>
</evidence>
<evidence type="ECO:0000313" key="7">
    <source>
        <dbReference type="Proteomes" id="UP000001312"/>
    </source>
</evidence>
<feature type="compositionally biased region" description="Polar residues" evidence="4">
    <location>
        <begin position="116"/>
        <end position="131"/>
    </location>
</feature>
<comment type="catalytic activity">
    <reaction evidence="3">
        <text>L-seryl-[protein] + ATP = O-phospho-L-seryl-[protein] + ADP + H(+)</text>
        <dbReference type="Rhea" id="RHEA:17989"/>
        <dbReference type="Rhea" id="RHEA-COMP:9863"/>
        <dbReference type="Rhea" id="RHEA-COMP:11604"/>
        <dbReference type="ChEBI" id="CHEBI:15378"/>
        <dbReference type="ChEBI" id="CHEBI:29999"/>
        <dbReference type="ChEBI" id="CHEBI:30616"/>
        <dbReference type="ChEBI" id="CHEBI:83421"/>
        <dbReference type="ChEBI" id="CHEBI:456216"/>
        <dbReference type="EC" id="2.7.11.1"/>
    </reaction>
</comment>
<sequence>MCKDSEVPLYREETGWRNGLEERLYLEELMQRQPCVFGRATTCWRGHVNEDTQLVIKDSWEYEERPEEGVLLKEATEAGVQNISRYYHHETVCVGAAIDGVRNNARKGLQDASGRNPFQQRQSAISESTTSSVTSGHESLLNAGILHRDISIGNVLLNEAEDDAFLIDLDLAIKINREKASGAPSKTGTKVFMAIGVLYGEHHSFMHDLESFFWVLFLVCVHWNGPERPSETKAEYENWNYKNTVELADIKAGKVIHTYRFNEELDSKVTSYCEALIPCIQQLHEVVFPDGKRWLTEDRRLYSRMKSVLENAIEALEV</sequence>
<feature type="domain" description="Fungal-type protein kinase" evidence="5">
    <location>
        <begin position="18"/>
        <end position="126"/>
    </location>
</feature>
<evidence type="ECO:0000256" key="1">
    <source>
        <dbReference type="ARBA" id="ARBA00012513"/>
    </source>
</evidence>
<dbReference type="AlphaFoldDB" id="A7EWW1"/>
<dbReference type="STRING" id="665079.A7EWW1"/>
<gene>
    <name evidence="6" type="ORF">SS1G_09820</name>
</gene>
<dbReference type="InParanoid" id="A7EWW1"/>